<dbReference type="InterPro" id="IPR023603">
    <property type="entry name" value="Low_specificity_L-TA-like"/>
</dbReference>
<dbReference type="NCBIfam" id="NF041359">
    <property type="entry name" value="GntG_guanitoxin"/>
    <property type="match status" value="1"/>
</dbReference>
<name>A0ABR4JRY8_9EURO</name>
<dbReference type="EMBL" id="JBFXLR010000049">
    <property type="protein sequence ID" value="KAL2842811.1"/>
    <property type="molecule type" value="Genomic_DNA"/>
</dbReference>
<dbReference type="Gene3D" id="3.40.640.10">
    <property type="entry name" value="Type I PLP-dependent aspartate aminotransferase-like (Major domain)"/>
    <property type="match status" value="1"/>
</dbReference>
<evidence type="ECO:0000313" key="6">
    <source>
        <dbReference type="Proteomes" id="UP001610444"/>
    </source>
</evidence>
<dbReference type="PANTHER" id="PTHR48097:SF9">
    <property type="entry name" value="L-THREONINE ALDOLASE"/>
    <property type="match status" value="1"/>
</dbReference>
<reference evidence="5 6" key="1">
    <citation type="submission" date="2024-07" db="EMBL/GenBank/DDBJ databases">
        <title>Section-level genome sequencing and comparative genomics of Aspergillus sections Usti and Cavernicolus.</title>
        <authorList>
            <consortium name="Lawrence Berkeley National Laboratory"/>
            <person name="Nybo J.L."/>
            <person name="Vesth T.C."/>
            <person name="Theobald S."/>
            <person name="Frisvad J.C."/>
            <person name="Larsen T.O."/>
            <person name="Kjaerboelling I."/>
            <person name="Rothschild-Mancinelli K."/>
            <person name="Lyhne E.K."/>
            <person name="Kogle M.E."/>
            <person name="Barry K."/>
            <person name="Clum A."/>
            <person name="Na H."/>
            <person name="Ledsgaard L."/>
            <person name="Lin J."/>
            <person name="Lipzen A."/>
            <person name="Kuo A."/>
            <person name="Riley R."/>
            <person name="Mondo S."/>
            <person name="LaButti K."/>
            <person name="Haridas S."/>
            <person name="Pangalinan J."/>
            <person name="Salamov A.A."/>
            <person name="Simmons B.A."/>
            <person name="Magnuson J.K."/>
            <person name="Chen J."/>
            <person name="Drula E."/>
            <person name="Henrissat B."/>
            <person name="Wiebenga A."/>
            <person name="Lubbers R.J."/>
            <person name="Gomes A.C."/>
            <person name="Macurrencykelacurrency M.R."/>
            <person name="Stajich J."/>
            <person name="Grigoriev I.V."/>
            <person name="Mortensen U.H."/>
            <person name="De vries R.P."/>
            <person name="Baker S.E."/>
            <person name="Andersen M.R."/>
        </authorList>
    </citation>
    <scope>NUCLEOTIDE SEQUENCE [LARGE SCALE GENOMIC DNA]</scope>
    <source>
        <strain evidence="5 6">CBS 756.74</strain>
    </source>
</reference>
<evidence type="ECO:0000256" key="3">
    <source>
        <dbReference type="ARBA" id="ARBA00022898"/>
    </source>
</evidence>
<sequence>MSLSPAHNDFRSDTFTTPTPSMLQAMTSATFGDDVYTEDTTTNEFQSEIARLTGKDAALFTLSGTMGNQLGIRIHLASPPHSVLCDYRAHVYAEEGSGLAVLSQAMVTPVHPANGLYLTRGDVERWVVLGDDVHVAPTRVVSLEVTMGGVVTPIEEIRAIAEFAWGHGIKVHCDGARLWNACAATGISMQEYCRWFDSVSMCVSKGLGAPIGGVLATTVEGIKKARWLRKQVGGGIRQAGILTAAALVGVREIWPTMAETHARTKKLETELKEMGVVPQIPVDTNFFFIDADRSGIDMGVLLELCAKFGVKLMDERIAMHHQISEQAIGDLKQAIAEAVRVTKELPEGATFPPATPSPPRNPPLASLALTVNWTPTYNPDGGMIGTGYLAGMKFKDADVEIHDQAMGLLQKMQMSDLDSWLEDLKSGSLDPWIALLISQFQCLQELTLAPRLLHKSEYMGRVFTHQVKPGSGYFTRLRLVKFGENRCAFEMAGLDISDEIICHCSTRPISGLLPSLKSLTLCQSNVTEQDVDALLSLTPNLKEFQCGFLRERGNRPGSDRVDFSKLCSALRRVSGTLESLRLDIRWVEMDSPLAPEPRLVNQSDLMATSLWLSLADFDDLKHLDVPFEFLTGRPPFYDVELATILPTGLRTLVLWDPLVVWGDRRNRSPVQYTNLLSDFLQDWLTNAPFLHHVFIDLTRGFPFEWVRLCERSAAEEDHPPEAVQLAAIALGSGVTFVVQYTMDLDHRLLYVHARGKVDDGTTELPAAINQALAFFRVPLIGNY</sequence>
<keyword evidence="5" id="KW-0808">Transferase</keyword>
<dbReference type="Pfam" id="PF01212">
    <property type="entry name" value="Beta_elim_lyase"/>
    <property type="match status" value="1"/>
</dbReference>
<keyword evidence="3" id="KW-0663">Pyridoxal phosphate</keyword>
<comment type="caution">
    <text evidence="5">The sequence shown here is derived from an EMBL/GenBank/DDBJ whole genome shotgun (WGS) entry which is preliminary data.</text>
</comment>
<comment type="similarity">
    <text evidence="2">Belongs to the threonine aldolase family.</text>
</comment>
<accession>A0ABR4JRY8</accession>
<gene>
    <name evidence="5" type="ORF">BJX68DRAFT_270444</name>
</gene>
<dbReference type="Proteomes" id="UP001610444">
    <property type="component" value="Unassembled WGS sequence"/>
</dbReference>
<keyword evidence="6" id="KW-1185">Reference proteome</keyword>
<dbReference type="InterPro" id="IPR015421">
    <property type="entry name" value="PyrdxlP-dep_Trfase_major"/>
</dbReference>
<evidence type="ECO:0000256" key="1">
    <source>
        <dbReference type="ARBA" id="ARBA00001933"/>
    </source>
</evidence>
<evidence type="ECO:0000259" key="4">
    <source>
        <dbReference type="Pfam" id="PF01212"/>
    </source>
</evidence>
<proteinExistence type="inferred from homology"/>
<dbReference type="GO" id="GO:0016740">
    <property type="term" value="F:transferase activity"/>
    <property type="evidence" value="ECO:0007669"/>
    <property type="project" value="UniProtKB-KW"/>
</dbReference>
<dbReference type="Gene3D" id="3.90.1150.10">
    <property type="entry name" value="Aspartate Aminotransferase, domain 1"/>
    <property type="match status" value="1"/>
</dbReference>
<dbReference type="InterPro" id="IPR015422">
    <property type="entry name" value="PyrdxlP-dep_Trfase_small"/>
</dbReference>
<evidence type="ECO:0000313" key="5">
    <source>
        <dbReference type="EMBL" id="KAL2842811.1"/>
    </source>
</evidence>
<organism evidence="5 6">
    <name type="scientific">Aspergillus pseudodeflectus</name>
    <dbReference type="NCBI Taxonomy" id="176178"/>
    <lineage>
        <taxon>Eukaryota</taxon>
        <taxon>Fungi</taxon>
        <taxon>Dikarya</taxon>
        <taxon>Ascomycota</taxon>
        <taxon>Pezizomycotina</taxon>
        <taxon>Eurotiomycetes</taxon>
        <taxon>Eurotiomycetidae</taxon>
        <taxon>Eurotiales</taxon>
        <taxon>Aspergillaceae</taxon>
        <taxon>Aspergillus</taxon>
        <taxon>Aspergillus subgen. Nidulantes</taxon>
    </lineage>
</organism>
<comment type="cofactor">
    <cofactor evidence="1">
        <name>pyridoxal 5'-phosphate</name>
        <dbReference type="ChEBI" id="CHEBI:597326"/>
    </cofactor>
</comment>
<dbReference type="InterPro" id="IPR015424">
    <property type="entry name" value="PyrdxlP-dep_Trfase"/>
</dbReference>
<dbReference type="GeneID" id="98161825"/>
<evidence type="ECO:0000256" key="2">
    <source>
        <dbReference type="ARBA" id="ARBA00006966"/>
    </source>
</evidence>
<feature type="domain" description="Aromatic amino acid beta-eliminating lyase/threonine aldolase" evidence="4">
    <location>
        <begin position="9"/>
        <end position="292"/>
    </location>
</feature>
<dbReference type="PANTHER" id="PTHR48097">
    <property type="entry name" value="L-THREONINE ALDOLASE-RELATED"/>
    <property type="match status" value="1"/>
</dbReference>
<dbReference type="RefSeq" id="XP_070895263.1">
    <property type="nucleotide sequence ID" value="XM_071046661.1"/>
</dbReference>
<dbReference type="InterPro" id="IPR001597">
    <property type="entry name" value="ArAA_b-elim_lyase/Thr_aldolase"/>
</dbReference>
<dbReference type="SUPFAM" id="SSF53383">
    <property type="entry name" value="PLP-dependent transferases"/>
    <property type="match status" value="1"/>
</dbReference>
<protein>
    <submittedName>
        <fullName evidence="5">Pyridoxal phosphate-dependent transferase</fullName>
    </submittedName>
</protein>